<proteinExistence type="predicted"/>
<evidence type="ECO:0000256" key="1">
    <source>
        <dbReference type="ARBA" id="ARBA00022801"/>
    </source>
</evidence>
<protein>
    <submittedName>
        <fullName evidence="3">Class C beta-lactamase-related serine hydrolase</fullName>
    </submittedName>
</protein>
<evidence type="ECO:0000313" key="4">
    <source>
        <dbReference type="Proteomes" id="UP000280298"/>
    </source>
</evidence>
<dbReference type="PANTHER" id="PTHR43283:SF11">
    <property type="entry name" value="BETA-LACTAMASE-RELATED DOMAIN-CONTAINING PROTEIN"/>
    <property type="match status" value="1"/>
</dbReference>
<evidence type="ECO:0000259" key="2">
    <source>
        <dbReference type="Pfam" id="PF00144"/>
    </source>
</evidence>
<dbReference type="InterPro" id="IPR012338">
    <property type="entry name" value="Beta-lactam/transpept-like"/>
</dbReference>
<feature type="domain" description="Beta-lactamase-related" evidence="2">
    <location>
        <begin position="88"/>
        <end position="360"/>
    </location>
</feature>
<keyword evidence="4" id="KW-1185">Reference proteome</keyword>
<evidence type="ECO:0000313" key="3">
    <source>
        <dbReference type="EMBL" id="AZQ37542.1"/>
    </source>
</evidence>
<dbReference type="Pfam" id="PF00144">
    <property type="entry name" value="Beta-lactamase"/>
    <property type="match status" value="1"/>
</dbReference>
<reference evidence="3 4" key="1">
    <citation type="journal article" date="2019" name="Int. J. Syst. Evol. Microbiol.">
        <title>Streptomyces cyaneochromogenes sp. nov., a blue pigment-producing actinomycete from manganese-contaminated soil.</title>
        <authorList>
            <person name="Tang X."/>
            <person name="Zhao J."/>
            <person name="Li K."/>
            <person name="Chen Z."/>
            <person name="Sun Y."/>
            <person name="Gao J."/>
        </authorList>
    </citation>
    <scope>NUCLEOTIDE SEQUENCE [LARGE SCALE GENOMIC DNA]</scope>
    <source>
        <strain evidence="3 4">MK-45</strain>
    </source>
</reference>
<dbReference type="OrthoDB" id="9773047at2"/>
<dbReference type="AlphaFoldDB" id="A0A3S9MED9"/>
<name>A0A3S9MED9_9ACTN</name>
<gene>
    <name evidence="3" type="ORF">EJ357_32205</name>
</gene>
<keyword evidence="1 3" id="KW-0378">Hydrolase</keyword>
<dbReference type="Proteomes" id="UP000280298">
    <property type="component" value="Chromosome"/>
</dbReference>
<organism evidence="3 4">
    <name type="scientific">Streptomyces cyaneochromogenes</name>
    <dbReference type="NCBI Taxonomy" id="2496836"/>
    <lineage>
        <taxon>Bacteria</taxon>
        <taxon>Bacillati</taxon>
        <taxon>Actinomycetota</taxon>
        <taxon>Actinomycetes</taxon>
        <taxon>Kitasatosporales</taxon>
        <taxon>Streptomycetaceae</taxon>
        <taxon>Streptomyces</taxon>
    </lineage>
</organism>
<dbReference type="Gene3D" id="3.40.710.10">
    <property type="entry name" value="DD-peptidase/beta-lactamase superfamily"/>
    <property type="match status" value="1"/>
</dbReference>
<dbReference type="KEGG" id="scya:EJ357_32205"/>
<dbReference type="EMBL" id="CP034539">
    <property type="protein sequence ID" value="AZQ37542.1"/>
    <property type="molecule type" value="Genomic_DNA"/>
</dbReference>
<accession>A0A3S9MED9</accession>
<sequence>MNLRPPVHTPVSDGGGIGVGAVTSGHDGEVLEGGERSGDAWQGVDEAALARAVRAQAARPVAGIDDMAAYLADQVSDASHREVIGPLLDGQGAGGVVVRRGTVLASWGDPTRAEMAYSATKSVLSLVAGVAFDDGRLRLDEPVAQAVDLPEFGTSHGRAITWRHLLDQTSQWEGELWSKPTWADVQSTREGTESAGGPPGAGWAYNDVRVNLTALALTVLFGRALPDVLRERVMTPIGAGDGWSWHGYENSLVEIDGVAVPVVSGGAHWGGGLWISALDLARLGRLCLRGGRWGGRQVLSRRWIEELWTPCRVKPEYGLSWWLNDDGTVWPHAPRTGRCARGNGGNHLLWVDPARDLVIASRWGTRVERLLTEVSAAISTR</sequence>
<dbReference type="InterPro" id="IPR001466">
    <property type="entry name" value="Beta-lactam-related"/>
</dbReference>
<dbReference type="PANTHER" id="PTHR43283">
    <property type="entry name" value="BETA-LACTAMASE-RELATED"/>
    <property type="match status" value="1"/>
</dbReference>
<dbReference type="InterPro" id="IPR050789">
    <property type="entry name" value="Diverse_Enzym_Activities"/>
</dbReference>
<dbReference type="GO" id="GO:0016787">
    <property type="term" value="F:hydrolase activity"/>
    <property type="evidence" value="ECO:0007669"/>
    <property type="project" value="UniProtKB-KW"/>
</dbReference>
<dbReference type="SUPFAM" id="SSF56601">
    <property type="entry name" value="beta-lactamase/transpeptidase-like"/>
    <property type="match status" value="1"/>
</dbReference>